<sequence length="99" mass="11223">MRKASLEEVVQDRSDRIFNGVFQIKSMENTIVDEGADSEAGKNAINIIKNYTIEDVFNDIEESLQSSPFAQYHCSLTASEKMLITPFILQVLSKLKSEY</sequence>
<keyword evidence="2" id="KW-1185">Reference proteome</keyword>
<proteinExistence type="predicted"/>
<dbReference type="AlphaFoldDB" id="A0A6L6YJF2"/>
<evidence type="ECO:0000313" key="1">
    <source>
        <dbReference type="EMBL" id="MVX56843.1"/>
    </source>
</evidence>
<dbReference type="Proteomes" id="UP000472580">
    <property type="component" value="Unassembled WGS sequence"/>
</dbReference>
<organism evidence="1 2">
    <name type="scientific">Parasutterella muris</name>
    <dbReference type="NCBI Taxonomy" id="2565572"/>
    <lineage>
        <taxon>Bacteria</taxon>
        <taxon>Pseudomonadati</taxon>
        <taxon>Pseudomonadota</taxon>
        <taxon>Betaproteobacteria</taxon>
        <taxon>Burkholderiales</taxon>
        <taxon>Sutterellaceae</taxon>
        <taxon>Parasutterella</taxon>
    </lineage>
</organism>
<dbReference type="EMBL" id="WSRP01000016">
    <property type="protein sequence ID" value="MVX56843.1"/>
    <property type="molecule type" value="Genomic_DNA"/>
</dbReference>
<gene>
    <name evidence="1" type="ORF">E5987_06430</name>
</gene>
<evidence type="ECO:0000313" key="2">
    <source>
        <dbReference type="Proteomes" id="UP000472580"/>
    </source>
</evidence>
<name>A0A6L6YJF2_9BURK</name>
<protein>
    <submittedName>
        <fullName evidence="1">Uncharacterized protein</fullName>
    </submittedName>
</protein>
<accession>A0A6L6YJF2</accession>
<reference evidence="1 2" key="1">
    <citation type="submission" date="2019-12" db="EMBL/GenBank/DDBJ databases">
        <title>Microbes associate with the intestines of laboratory mice.</title>
        <authorList>
            <person name="Navarre W."/>
            <person name="Wong E."/>
        </authorList>
    </citation>
    <scope>NUCLEOTIDE SEQUENCE [LARGE SCALE GENOMIC DNA]</scope>
    <source>
        <strain evidence="1 2">NM82_D38</strain>
    </source>
</reference>
<dbReference type="RefSeq" id="WP_160335273.1">
    <property type="nucleotide sequence ID" value="NZ_WSRP01000016.1"/>
</dbReference>
<comment type="caution">
    <text evidence="1">The sequence shown here is derived from an EMBL/GenBank/DDBJ whole genome shotgun (WGS) entry which is preliminary data.</text>
</comment>